<dbReference type="SMART" id="SM00409">
    <property type="entry name" value="IG"/>
    <property type="match status" value="1"/>
</dbReference>
<feature type="domain" description="Ig-like" evidence="4">
    <location>
        <begin position="153"/>
        <end position="249"/>
    </location>
</feature>
<dbReference type="SUPFAM" id="SSF48726">
    <property type="entry name" value="Immunoglobulin"/>
    <property type="match status" value="2"/>
</dbReference>
<comment type="caution">
    <text evidence="5">The sequence shown here is derived from an EMBL/GenBank/DDBJ whole genome shotgun (WGS) entry which is preliminary data.</text>
</comment>
<sequence length="295" mass="33190">MWCILLNKFPSSFIYFEGLMRGELYILLILPPMIACLKISSFEVPSLLVPGDSAYLTCLFDLGGEKLYSVKWFKDDQEFYRFFPSLNPQYMAFRAPGIHVDLSKSGRSTVYLTNVTLETEGRFTCQVSADEPFFGCVQVHRNISVYIPPEESPEITGEFTDYGENLTLRCLSARSKPAANLSWYINDVMMVPEGAVLSHEIVRHHDKLESSSAKLDIPMDSSSLPEGVLRLACEASISNFVTSIRKYIFFLSSTNDTPQHHIDPQEEVNSQADLRALGFLLVVTMILWIELAGSG</sequence>
<proteinExistence type="predicted"/>
<reference evidence="5" key="1">
    <citation type="journal article" date="2020" name="bioRxiv">
        <title>Chromosome-level reference genome of the European wasp spider Argiope bruennichi: a resource for studies on range expansion and evolutionary adaptation.</title>
        <authorList>
            <person name="Sheffer M.M."/>
            <person name="Hoppe A."/>
            <person name="Krehenwinkel H."/>
            <person name="Uhl G."/>
            <person name="Kuss A.W."/>
            <person name="Jensen L."/>
            <person name="Jensen C."/>
            <person name="Gillespie R.G."/>
            <person name="Hoff K.J."/>
            <person name="Prost S."/>
        </authorList>
    </citation>
    <scope>NUCLEOTIDE SEQUENCE</scope>
</reference>
<dbReference type="Pfam" id="PF08205">
    <property type="entry name" value="C2-set_2"/>
    <property type="match status" value="1"/>
</dbReference>
<dbReference type="InterPro" id="IPR007110">
    <property type="entry name" value="Ig-like_dom"/>
</dbReference>
<dbReference type="PROSITE" id="PS50835">
    <property type="entry name" value="IG_LIKE"/>
    <property type="match status" value="2"/>
</dbReference>
<evidence type="ECO:0000256" key="1">
    <source>
        <dbReference type="ARBA" id="ARBA00004167"/>
    </source>
</evidence>
<evidence type="ECO:0000256" key="3">
    <source>
        <dbReference type="ARBA" id="ARBA00023157"/>
    </source>
</evidence>
<evidence type="ECO:0000313" key="5">
    <source>
        <dbReference type="EMBL" id="KAF8792538.1"/>
    </source>
</evidence>
<dbReference type="Pfam" id="PF00047">
    <property type="entry name" value="ig"/>
    <property type="match status" value="1"/>
</dbReference>
<protein>
    <submittedName>
        <fullName evidence="5">Cell adhesion molecule 3 like protein</fullName>
    </submittedName>
</protein>
<evidence type="ECO:0000256" key="2">
    <source>
        <dbReference type="ARBA" id="ARBA00023136"/>
    </source>
</evidence>
<accession>A0A8T0FQT2</accession>
<dbReference type="PANTHER" id="PTHR21261">
    <property type="entry name" value="BEAT PROTEIN"/>
    <property type="match status" value="1"/>
</dbReference>
<dbReference type="AlphaFoldDB" id="A0A8T0FQT2"/>
<dbReference type="CDD" id="cd00096">
    <property type="entry name" value="Ig"/>
    <property type="match status" value="1"/>
</dbReference>
<dbReference type="InterPro" id="IPR013162">
    <property type="entry name" value="CD80_C2-set"/>
</dbReference>
<dbReference type="FunFam" id="2.60.40.10:FF:000437">
    <property type="entry name" value="Beat-IIIc, isoform A"/>
    <property type="match status" value="1"/>
</dbReference>
<dbReference type="InterPro" id="IPR013151">
    <property type="entry name" value="Immunoglobulin_dom"/>
</dbReference>
<evidence type="ECO:0000259" key="4">
    <source>
        <dbReference type="PROSITE" id="PS50835"/>
    </source>
</evidence>
<evidence type="ECO:0000313" key="6">
    <source>
        <dbReference type="Proteomes" id="UP000807504"/>
    </source>
</evidence>
<name>A0A8T0FQT2_ARGBR</name>
<keyword evidence="2" id="KW-0472">Membrane</keyword>
<dbReference type="InterPro" id="IPR036179">
    <property type="entry name" value="Ig-like_dom_sf"/>
</dbReference>
<feature type="domain" description="Ig-like" evidence="4">
    <location>
        <begin position="32"/>
        <end position="144"/>
    </location>
</feature>
<dbReference type="GO" id="GO:0016020">
    <property type="term" value="C:membrane"/>
    <property type="evidence" value="ECO:0007669"/>
    <property type="project" value="UniProtKB-SubCell"/>
</dbReference>
<keyword evidence="6" id="KW-1185">Reference proteome</keyword>
<organism evidence="5 6">
    <name type="scientific">Argiope bruennichi</name>
    <name type="common">Wasp spider</name>
    <name type="synonym">Aranea bruennichi</name>
    <dbReference type="NCBI Taxonomy" id="94029"/>
    <lineage>
        <taxon>Eukaryota</taxon>
        <taxon>Metazoa</taxon>
        <taxon>Ecdysozoa</taxon>
        <taxon>Arthropoda</taxon>
        <taxon>Chelicerata</taxon>
        <taxon>Arachnida</taxon>
        <taxon>Araneae</taxon>
        <taxon>Araneomorphae</taxon>
        <taxon>Entelegynae</taxon>
        <taxon>Araneoidea</taxon>
        <taxon>Araneidae</taxon>
        <taxon>Argiope</taxon>
    </lineage>
</organism>
<dbReference type="InterPro" id="IPR013783">
    <property type="entry name" value="Ig-like_fold"/>
</dbReference>
<dbReference type="EMBL" id="JABXBU010000003">
    <property type="protein sequence ID" value="KAF8792538.1"/>
    <property type="molecule type" value="Genomic_DNA"/>
</dbReference>
<keyword evidence="3" id="KW-1015">Disulfide bond</keyword>
<gene>
    <name evidence="5" type="ORF">HNY73_004122</name>
</gene>
<dbReference type="Gene3D" id="2.60.40.10">
    <property type="entry name" value="Immunoglobulins"/>
    <property type="match status" value="2"/>
</dbReference>
<dbReference type="Proteomes" id="UP000807504">
    <property type="component" value="Unassembled WGS sequence"/>
</dbReference>
<comment type="subcellular location">
    <subcellularLocation>
        <location evidence="1">Membrane</location>
        <topology evidence="1">Single-pass membrane protein</topology>
    </subcellularLocation>
</comment>
<dbReference type="InterPro" id="IPR003599">
    <property type="entry name" value="Ig_sub"/>
</dbReference>
<reference evidence="5" key="2">
    <citation type="submission" date="2020-06" db="EMBL/GenBank/DDBJ databases">
        <authorList>
            <person name="Sheffer M."/>
        </authorList>
    </citation>
    <scope>NUCLEOTIDE SEQUENCE</scope>
</reference>
<dbReference type="PANTHER" id="PTHR21261:SF15">
    <property type="entry name" value="BEATEN PATH IIIA, ISOFORM D-RELATED"/>
    <property type="match status" value="1"/>
</dbReference>